<keyword evidence="3" id="KW-1185">Reference proteome</keyword>
<reference evidence="2 3" key="1">
    <citation type="submission" date="2012-11" db="EMBL/GenBank/DDBJ databases">
        <title>Whole genome sequence of Acidisphaera rubrifaciens HS-AP3.</title>
        <authorList>
            <person name="Azuma Y."/>
            <person name="Higashiura N."/>
            <person name="Hirakawa H."/>
            <person name="Matsushita K."/>
        </authorList>
    </citation>
    <scope>NUCLEOTIDE SEQUENCE [LARGE SCALE GENOMIC DNA]</scope>
    <source>
        <strain evidence="2 3">HS-AP3</strain>
    </source>
</reference>
<comment type="caution">
    <text evidence="2">The sequence shown here is derived from an EMBL/GenBank/DDBJ whole genome shotgun (WGS) entry which is preliminary data.</text>
</comment>
<keyword evidence="1" id="KW-0812">Transmembrane</keyword>
<dbReference type="EMBL" id="BANB01000292">
    <property type="protein sequence ID" value="GAN77368.1"/>
    <property type="molecule type" value="Genomic_DNA"/>
</dbReference>
<keyword evidence="1" id="KW-1133">Transmembrane helix</keyword>
<evidence type="ECO:0000256" key="1">
    <source>
        <dbReference type="SAM" id="Phobius"/>
    </source>
</evidence>
<keyword evidence="1" id="KW-0472">Membrane</keyword>
<organism evidence="2 3">
    <name type="scientific">Acidisphaera rubrifaciens HS-AP3</name>
    <dbReference type="NCBI Taxonomy" id="1231350"/>
    <lineage>
        <taxon>Bacteria</taxon>
        <taxon>Pseudomonadati</taxon>
        <taxon>Pseudomonadota</taxon>
        <taxon>Alphaproteobacteria</taxon>
        <taxon>Acetobacterales</taxon>
        <taxon>Acetobacteraceae</taxon>
        <taxon>Acidisphaera</taxon>
    </lineage>
</organism>
<gene>
    <name evidence="2" type="ORF">Asru_0292_03</name>
</gene>
<dbReference type="RefSeq" id="WP_158322789.1">
    <property type="nucleotide sequence ID" value="NZ_BANB01000292.1"/>
</dbReference>
<sequence>MAEHAQTVTDVALEADLLADRRRFWGSWTRAVTGAGIVIALLLIGMRVFLV</sequence>
<feature type="transmembrane region" description="Helical" evidence="1">
    <location>
        <begin position="31"/>
        <end position="50"/>
    </location>
</feature>
<evidence type="ECO:0000313" key="3">
    <source>
        <dbReference type="Proteomes" id="UP000032680"/>
    </source>
</evidence>
<dbReference type="AlphaFoldDB" id="A0A0D6P840"/>
<dbReference type="Proteomes" id="UP000032680">
    <property type="component" value="Unassembled WGS sequence"/>
</dbReference>
<evidence type="ECO:0000313" key="2">
    <source>
        <dbReference type="EMBL" id="GAN77368.1"/>
    </source>
</evidence>
<proteinExistence type="predicted"/>
<name>A0A0D6P840_9PROT</name>
<accession>A0A0D6P840</accession>
<protein>
    <submittedName>
        <fullName evidence="2">Uncharacterized protein</fullName>
    </submittedName>
</protein>